<dbReference type="EMBL" id="CP041636">
    <property type="protein sequence ID" value="QDO96407.1"/>
    <property type="molecule type" value="Genomic_DNA"/>
</dbReference>
<dbReference type="Pfam" id="PF13458">
    <property type="entry name" value="Peripla_BP_6"/>
    <property type="match status" value="1"/>
</dbReference>
<proteinExistence type="inferred from homology"/>
<evidence type="ECO:0000313" key="5">
    <source>
        <dbReference type="EMBL" id="QDO96407.1"/>
    </source>
</evidence>
<dbReference type="InterPro" id="IPR006311">
    <property type="entry name" value="TAT_signal"/>
</dbReference>
<dbReference type="Gene3D" id="3.40.50.2300">
    <property type="match status" value="2"/>
</dbReference>
<keyword evidence="2 3" id="KW-0732">Signal</keyword>
<evidence type="ECO:0000256" key="3">
    <source>
        <dbReference type="SAM" id="SignalP"/>
    </source>
</evidence>
<accession>A0A516GY32</accession>
<feature type="domain" description="Leucine-binding protein" evidence="4">
    <location>
        <begin position="34"/>
        <end position="360"/>
    </location>
</feature>
<dbReference type="PANTHER" id="PTHR47235">
    <property type="entry name" value="BLR6548 PROTEIN"/>
    <property type="match status" value="1"/>
</dbReference>
<reference evidence="5 6" key="1">
    <citation type="submission" date="2019-07" db="EMBL/GenBank/DDBJ databases">
        <title>Genome sequencing for Ferrovibrio sp. K5.</title>
        <authorList>
            <person name="Park S.-J."/>
        </authorList>
    </citation>
    <scope>NUCLEOTIDE SEQUENCE [LARGE SCALE GENOMIC DNA]</scope>
    <source>
        <strain evidence="5 6">K5</strain>
    </source>
</reference>
<dbReference type="RefSeq" id="WP_144067388.1">
    <property type="nucleotide sequence ID" value="NZ_CP041636.1"/>
</dbReference>
<evidence type="ECO:0000259" key="4">
    <source>
        <dbReference type="Pfam" id="PF13458"/>
    </source>
</evidence>
<organism evidence="5 6">
    <name type="scientific">Ferrovibrio terrae</name>
    <dbReference type="NCBI Taxonomy" id="2594003"/>
    <lineage>
        <taxon>Bacteria</taxon>
        <taxon>Pseudomonadati</taxon>
        <taxon>Pseudomonadota</taxon>
        <taxon>Alphaproteobacteria</taxon>
        <taxon>Rhodospirillales</taxon>
        <taxon>Rhodospirillaceae</taxon>
        <taxon>Ferrovibrio</taxon>
    </lineage>
</organism>
<gene>
    <name evidence="5" type="ORF">FNB15_03535</name>
</gene>
<evidence type="ECO:0000313" key="6">
    <source>
        <dbReference type="Proteomes" id="UP000317496"/>
    </source>
</evidence>
<protein>
    <submittedName>
        <fullName evidence="5">ABC transporter substrate-binding protein</fullName>
    </submittedName>
</protein>
<evidence type="ECO:0000256" key="2">
    <source>
        <dbReference type="ARBA" id="ARBA00022729"/>
    </source>
</evidence>
<evidence type="ECO:0000256" key="1">
    <source>
        <dbReference type="ARBA" id="ARBA00010062"/>
    </source>
</evidence>
<keyword evidence="6" id="KW-1185">Reference proteome</keyword>
<dbReference type="Proteomes" id="UP000317496">
    <property type="component" value="Chromosome"/>
</dbReference>
<dbReference type="AlphaFoldDB" id="A0A516GY32"/>
<dbReference type="InterPro" id="IPR028081">
    <property type="entry name" value="Leu-bd"/>
</dbReference>
<dbReference type="OrthoDB" id="7374472at2"/>
<dbReference type="SUPFAM" id="SSF53822">
    <property type="entry name" value="Periplasmic binding protein-like I"/>
    <property type="match status" value="1"/>
</dbReference>
<dbReference type="InterPro" id="IPR028082">
    <property type="entry name" value="Peripla_BP_I"/>
</dbReference>
<sequence length="398" mass="42759">MLKTTRRKFLAASGAAAAVATVPRFAIGQSANPEIVIGAAQPITGPFAFAGASLNAGLSDYIAWRNENGGVMGRKLRYVAEDSGFKVDQGVAIFKKIMASEKPAFFYGDRTEWCKAVAQEAIASGSVITASPSLAGALADPVNMPHHFISGPSYGAMHEVLMEHIARSNPGKKPTIALVYTETEFGNDGIPASKARAQKLGLPIVAEIVTKQSGIDVAPEVAKLRRAKPDFIVFQGYILAPLPEFVKQLVEAGVQSQIMGTIWSGDKLTYDAIAAAGGNYTGVTPYRYFYETGAPMLATMREYVQKTRPQMNYISFFYTNAWLSGMVFAEIAERCIKANKPFTLPNMKAALESMTAWDSGGISGLPVNLSGHQIASGRLYKYNSTSKAMEPGGDWISV</sequence>
<dbReference type="KEGG" id="fer:FNB15_03535"/>
<dbReference type="PROSITE" id="PS51318">
    <property type="entry name" value="TAT"/>
    <property type="match status" value="1"/>
</dbReference>
<name>A0A516GY32_9PROT</name>
<feature type="signal peptide" evidence="3">
    <location>
        <begin position="1"/>
        <end position="26"/>
    </location>
</feature>
<feature type="chain" id="PRO_5021822466" evidence="3">
    <location>
        <begin position="27"/>
        <end position="398"/>
    </location>
</feature>
<comment type="similarity">
    <text evidence="1">Belongs to the leucine-binding protein family.</text>
</comment>
<dbReference type="PANTHER" id="PTHR47235:SF1">
    <property type="entry name" value="BLR6548 PROTEIN"/>
    <property type="match status" value="1"/>
</dbReference>